<dbReference type="GeneID" id="54563577"/>
<evidence type="ECO:0000256" key="2">
    <source>
        <dbReference type="ARBA" id="ARBA00022679"/>
    </source>
</evidence>
<reference evidence="5" key="1">
    <citation type="journal article" date="2020" name="Stud. Mycol.">
        <title>101 Dothideomycetes genomes: a test case for predicting lifestyles and emergence of pathogens.</title>
        <authorList>
            <person name="Haridas S."/>
            <person name="Albert R."/>
            <person name="Binder M."/>
            <person name="Bloem J."/>
            <person name="Labutti K."/>
            <person name="Salamov A."/>
            <person name="Andreopoulos B."/>
            <person name="Baker S."/>
            <person name="Barry K."/>
            <person name="Bills G."/>
            <person name="Bluhm B."/>
            <person name="Cannon C."/>
            <person name="Castanera R."/>
            <person name="Culley D."/>
            <person name="Daum C."/>
            <person name="Ezra D."/>
            <person name="Gonzalez J."/>
            <person name="Henrissat B."/>
            <person name="Kuo A."/>
            <person name="Liang C."/>
            <person name="Lipzen A."/>
            <person name="Lutzoni F."/>
            <person name="Magnuson J."/>
            <person name="Mondo S."/>
            <person name="Nolan M."/>
            <person name="Ohm R."/>
            <person name="Pangilinan J."/>
            <person name="Park H.-J."/>
            <person name="Ramirez L."/>
            <person name="Alfaro M."/>
            <person name="Sun H."/>
            <person name="Tritt A."/>
            <person name="Yoshinaga Y."/>
            <person name="Zwiers L.-H."/>
            <person name="Turgeon B."/>
            <person name="Goodwin S."/>
            <person name="Spatafora J."/>
            <person name="Crous P."/>
            <person name="Grigoriev I."/>
        </authorList>
    </citation>
    <scope>NUCLEOTIDE SEQUENCE</scope>
    <source>
        <strain evidence="5">ATCC 36951</strain>
    </source>
</reference>
<sequence length="140" mass="15574">ELFAASMRAFSAGGEYDVGQVVHGFNWQKLCPGHVVDVGGSSGFVSATLARNFPGLTFEVQDLPAVTEQNTIEPLPEDVRDRVSFRAHSFFEPQLAMNVKAFFFRFVLHNWSDDAVVEILRNLRPSLGLGTRVIVHELIL</sequence>
<dbReference type="InterPro" id="IPR016461">
    <property type="entry name" value="COMT-like"/>
</dbReference>
<keyword evidence="3" id="KW-0949">S-adenosyl-L-methionine</keyword>
<dbReference type="GO" id="GO:0008171">
    <property type="term" value="F:O-methyltransferase activity"/>
    <property type="evidence" value="ECO:0007669"/>
    <property type="project" value="InterPro"/>
</dbReference>
<dbReference type="OrthoDB" id="2410195at2759"/>
<dbReference type="InterPro" id="IPR001077">
    <property type="entry name" value="COMT_C"/>
</dbReference>
<evidence type="ECO:0000259" key="4">
    <source>
        <dbReference type="Pfam" id="PF00891"/>
    </source>
</evidence>
<keyword evidence="2" id="KW-0808">Transferase</keyword>
<keyword evidence="6" id="KW-1185">Reference proteome</keyword>
<dbReference type="AlphaFoldDB" id="A0A6A6BXR5"/>
<dbReference type="PANTHER" id="PTHR43712">
    <property type="entry name" value="PUTATIVE (AFU_ORTHOLOGUE AFUA_4G14580)-RELATED"/>
    <property type="match status" value="1"/>
</dbReference>
<evidence type="ECO:0000313" key="6">
    <source>
        <dbReference type="Proteomes" id="UP000799537"/>
    </source>
</evidence>
<feature type="non-terminal residue" evidence="5">
    <location>
        <position position="140"/>
    </location>
</feature>
<dbReference type="SUPFAM" id="SSF53335">
    <property type="entry name" value="S-adenosyl-L-methionine-dependent methyltransferases"/>
    <property type="match status" value="1"/>
</dbReference>
<keyword evidence="1" id="KW-0489">Methyltransferase</keyword>
<dbReference type="PROSITE" id="PS51683">
    <property type="entry name" value="SAM_OMT_II"/>
    <property type="match status" value="1"/>
</dbReference>
<name>A0A6A6BXR5_ZASCE</name>
<accession>A0A6A6BXR5</accession>
<dbReference type="PANTHER" id="PTHR43712:SF16">
    <property type="entry name" value="O-METHYLTRANSFERASE ELCB"/>
    <property type="match status" value="1"/>
</dbReference>
<organism evidence="5 6">
    <name type="scientific">Zasmidium cellare ATCC 36951</name>
    <dbReference type="NCBI Taxonomy" id="1080233"/>
    <lineage>
        <taxon>Eukaryota</taxon>
        <taxon>Fungi</taxon>
        <taxon>Dikarya</taxon>
        <taxon>Ascomycota</taxon>
        <taxon>Pezizomycotina</taxon>
        <taxon>Dothideomycetes</taxon>
        <taxon>Dothideomycetidae</taxon>
        <taxon>Mycosphaerellales</taxon>
        <taxon>Mycosphaerellaceae</taxon>
        <taxon>Zasmidium</taxon>
    </lineage>
</organism>
<dbReference type="Proteomes" id="UP000799537">
    <property type="component" value="Unassembled WGS sequence"/>
</dbReference>
<feature type="non-terminal residue" evidence="5">
    <location>
        <position position="1"/>
    </location>
</feature>
<gene>
    <name evidence="5" type="ORF">M409DRAFT_33802</name>
</gene>
<dbReference type="InterPro" id="IPR029063">
    <property type="entry name" value="SAM-dependent_MTases_sf"/>
</dbReference>
<dbReference type="Pfam" id="PF00891">
    <property type="entry name" value="Methyltransf_2"/>
    <property type="match status" value="1"/>
</dbReference>
<dbReference type="EMBL" id="ML993690">
    <property type="protein sequence ID" value="KAF2158329.1"/>
    <property type="molecule type" value="Genomic_DNA"/>
</dbReference>
<dbReference type="GO" id="GO:0032259">
    <property type="term" value="P:methylation"/>
    <property type="evidence" value="ECO:0007669"/>
    <property type="project" value="UniProtKB-KW"/>
</dbReference>
<evidence type="ECO:0000313" key="5">
    <source>
        <dbReference type="EMBL" id="KAF2158329.1"/>
    </source>
</evidence>
<evidence type="ECO:0000256" key="1">
    <source>
        <dbReference type="ARBA" id="ARBA00022603"/>
    </source>
</evidence>
<dbReference type="Gene3D" id="3.40.50.150">
    <property type="entry name" value="Vaccinia Virus protein VP39"/>
    <property type="match status" value="1"/>
</dbReference>
<dbReference type="RefSeq" id="XP_033659218.1">
    <property type="nucleotide sequence ID" value="XM_033810305.1"/>
</dbReference>
<protein>
    <recommendedName>
        <fullName evidence="4">O-methyltransferase C-terminal domain-containing protein</fullName>
    </recommendedName>
</protein>
<proteinExistence type="predicted"/>
<evidence type="ECO:0000256" key="3">
    <source>
        <dbReference type="ARBA" id="ARBA00022691"/>
    </source>
</evidence>
<feature type="domain" description="O-methyltransferase C-terminal" evidence="4">
    <location>
        <begin position="33"/>
        <end position="140"/>
    </location>
</feature>